<dbReference type="RefSeq" id="WP_184029828.1">
    <property type="nucleotide sequence ID" value="NZ_JACIJJ010000004.1"/>
</dbReference>
<feature type="binding site" evidence="3">
    <location>
        <position position="468"/>
    </location>
    <ligand>
        <name>Mn(2+)</name>
        <dbReference type="ChEBI" id="CHEBI:29035"/>
    </ligand>
</feature>
<keyword evidence="6" id="KW-1185">Reference proteome</keyword>
<keyword evidence="3" id="KW-0170">Cobalt</keyword>
<organism evidence="5 6">
    <name type="scientific">Sphingomonas yantingensis</name>
    <dbReference type="NCBI Taxonomy" id="1241761"/>
    <lineage>
        <taxon>Bacteria</taxon>
        <taxon>Pseudomonadati</taxon>
        <taxon>Pseudomonadota</taxon>
        <taxon>Alphaproteobacteria</taxon>
        <taxon>Sphingomonadales</taxon>
        <taxon>Sphingomonadaceae</taxon>
        <taxon>Sphingomonas</taxon>
    </lineage>
</organism>
<dbReference type="NCBIfam" id="TIGR01358">
    <property type="entry name" value="DAHP_synth_II"/>
    <property type="match status" value="1"/>
</dbReference>
<protein>
    <recommendedName>
        <fullName evidence="4">Phospho-2-dehydro-3-deoxyheptonate aldolase</fullName>
        <ecNumber evidence="4">2.5.1.54</ecNumber>
    </recommendedName>
</protein>
<reference evidence="5 6" key="1">
    <citation type="submission" date="2020-08" db="EMBL/GenBank/DDBJ databases">
        <title>Genomic Encyclopedia of Type Strains, Phase IV (KMG-IV): sequencing the most valuable type-strain genomes for metagenomic binning, comparative biology and taxonomic classification.</title>
        <authorList>
            <person name="Goeker M."/>
        </authorList>
    </citation>
    <scope>NUCLEOTIDE SEQUENCE [LARGE SCALE GENOMIC DNA]</scope>
    <source>
        <strain evidence="5 6">DSM 27244</strain>
    </source>
</reference>
<feature type="binding site" evidence="3">
    <location>
        <position position="498"/>
    </location>
    <ligand>
        <name>Mn(2+)</name>
        <dbReference type="ChEBI" id="CHEBI:29035"/>
    </ligand>
</feature>
<dbReference type="GO" id="GO:0009073">
    <property type="term" value="P:aromatic amino acid family biosynthetic process"/>
    <property type="evidence" value="ECO:0007669"/>
    <property type="project" value="InterPro"/>
</dbReference>
<comment type="catalytic activity">
    <reaction evidence="4">
        <text>D-erythrose 4-phosphate + phosphoenolpyruvate + H2O = 7-phospho-2-dehydro-3-deoxy-D-arabino-heptonate + phosphate</text>
        <dbReference type="Rhea" id="RHEA:14717"/>
        <dbReference type="ChEBI" id="CHEBI:15377"/>
        <dbReference type="ChEBI" id="CHEBI:16897"/>
        <dbReference type="ChEBI" id="CHEBI:43474"/>
        <dbReference type="ChEBI" id="CHEBI:58394"/>
        <dbReference type="ChEBI" id="CHEBI:58702"/>
        <dbReference type="EC" id="2.5.1.54"/>
    </reaction>
</comment>
<feature type="binding site" evidence="3">
    <location>
        <position position="394"/>
    </location>
    <ligand>
        <name>phosphoenolpyruvate</name>
        <dbReference type="ChEBI" id="CHEBI:58702"/>
    </ligand>
</feature>
<evidence type="ECO:0000313" key="5">
    <source>
        <dbReference type="EMBL" id="MBB5699597.1"/>
    </source>
</evidence>
<dbReference type="InterPro" id="IPR013785">
    <property type="entry name" value="Aldolase_TIM"/>
</dbReference>
<feature type="binding site" evidence="3">
    <location>
        <position position="363"/>
    </location>
    <ligand>
        <name>phosphoenolpyruvate</name>
        <dbReference type="ChEBI" id="CHEBI:58702"/>
    </ligand>
</feature>
<feature type="binding site" evidence="3">
    <location>
        <position position="141"/>
    </location>
    <ligand>
        <name>Mn(2+)</name>
        <dbReference type="ChEBI" id="CHEBI:29035"/>
    </ligand>
</feature>
<keyword evidence="2 4" id="KW-0808">Transferase</keyword>
<evidence type="ECO:0000256" key="2">
    <source>
        <dbReference type="ARBA" id="ARBA00022679"/>
    </source>
</evidence>
<accession>A0A7W9EIW0</accession>
<dbReference type="EMBL" id="JACIJJ010000004">
    <property type="protein sequence ID" value="MBB5699597.1"/>
    <property type="molecule type" value="Genomic_DNA"/>
</dbReference>
<keyword evidence="3" id="KW-0464">Manganese</keyword>
<evidence type="ECO:0000313" key="6">
    <source>
        <dbReference type="Proteomes" id="UP000557739"/>
    </source>
</evidence>
<sequence length="529" mass="58186">MTTLAGIKIRRFREARGISRAAFGTWYGAPGSTVQGWEEDGKRAAAPIVNQIAANGIAHHADWFVTPRNMENAMGSWSPASWQNAEARQMPDYPDQAALDATLTELGRFPPLVFAGEARQLTAELGRVAEGHGFLLQGGDCAESFAEFHPNNIRDTFRVILQMAVVLTFASKLPTVKVGRMAGQFAKPRSAPTEVIDGQELPSYRGDNVNDIAFTTEGRVPDPARLLRAYSQSAATLNLLRAFAQGGYANLHQVHKWTLDFMGRSPWADRYADVADRIGEALDFMEACGINAETVPQLSRTDFYTSHEALLLPYEQALTRQDSLTGQWYDTSAHFLWIGDRTRFEGSAHVEYLRGIGNPIGMKCGPSLEPDALLRLLDTLNPHRVAGRMTLITRYGHDKIEAHLPALVRAVKREGHPVVWSCDPMHGNTVKAATGYKTRPFERILAEVRGFFAVHRAEGTHAGGIHAEMTGQDVTECTGGAIAVSEQALADRYHTHCDPRLNAGQSIELAFLLAEMLNEELAERKKAAA</sequence>
<dbReference type="PANTHER" id="PTHR21337">
    <property type="entry name" value="PHOSPHO-2-DEHYDRO-3-DEOXYHEPTONATE ALDOLASE 1, 2"/>
    <property type="match status" value="1"/>
</dbReference>
<gene>
    <name evidence="5" type="ORF">FHR19_002963</name>
</gene>
<proteinExistence type="inferred from homology"/>
<dbReference type="AlphaFoldDB" id="A0A7W9EIW0"/>
<comment type="caution">
    <text evidence="5">The sequence shown here is derived from an EMBL/GenBank/DDBJ whole genome shotgun (WGS) entry which is preliminary data.</text>
</comment>
<dbReference type="GO" id="GO:0003849">
    <property type="term" value="F:3-deoxy-7-phosphoheptulonate synthase activity"/>
    <property type="evidence" value="ECO:0007669"/>
    <property type="project" value="UniProtKB-EC"/>
</dbReference>
<dbReference type="Gene3D" id="3.20.20.70">
    <property type="entry name" value="Aldolase class I"/>
    <property type="match status" value="1"/>
</dbReference>
<feature type="binding site" evidence="3">
    <location>
        <position position="180"/>
    </location>
    <ligand>
        <name>phosphoenolpyruvate</name>
        <dbReference type="ChEBI" id="CHEBI:58702"/>
    </ligand>
</feature>
<keyword evidence="3" id="KW-0104">Cadmium</keyword>
<name>A0A7W9EIW0_9SPHN</name>
<dbReference type="InterPro" id="IPR002480">
    <property type="entry name" value="DAHP_synth_2"/>
</dbReference>
<dbReference type="PANTHER" id="PTHR21337:SF0">
    <property type="entry name" value="PHOSPHO-2-DEHYDRO-3-DEOXYHEPTONATE ALDOLASE"/>
    <property type="match status" value="1"/>
</dbReference>
<dbReference type="EC" id="2.5.1.54" evidence="4"/>
<dbReference type="Pfam" id="PF01474">
    <property type="entry name" value="DAHP_synth_2"/>
    <property type="match status" value="1"/>
</dbReference>
<dbReference type="SUPFAM" id="SSF51569">
    <property type="entry name" value="Aldolase"/>
    <property type="match status" value="1"/>
</dbReference>
<evidence type="ECO:0000256" key="1">
    <source>
        <dbReference type="ARBA" id="ARBA00008911"/>
    </source>
</evidence>
<evidence type="ECO:0000256" key="3">
    <source>
        <dbReference type="PIRSR" id="PIRSR602480-1"/>
    </source>
</evidence>
<dbReference type="Proteomes" id="UP000557739">
    <property type="component" value="Unassembled WGS sequence"/>
</dbReference>
<comment type="similarity">
    <text evidence="1 4">Belongs to the class-II DAHP synthase family.</text>
</comment>
<feature type="binding site" evidence="3">
    <location>
        <position position="426"/>
    </location>
    <ligand>
        <name>Mn(2+)</name>
        <dbReference type="ChEBI" id="CHEBI:29035"/>
    </ligand>
</feature>
<evidence type="ECO:0000256" key="4">
    <source>
        <dbReference type="RuleBase" id="RU363071"/>
    </source>
</evidence>
<comment type="cofactor">
    <cofactor evidence="3">
        <name>Mn(2+)</name>
        <dbReference type="ChEBI" id="CHEBI:29035"/>
    </cofactor>
    <cofactor evidence="3">
        <name>Co(2+)</name>
        <dbReference type="ChEBI" id="CHEBI:48828"/>
    </cofactor>
    <cofactor evidence="3">
        <name>Cd(2+)</name>
        <dbReference type="ChEBI" id="CHEBI:48775"/>
    </cofactor>
    <text evidence="3">Binds 1 divalent cation per subunit. The enzyme is active with manganese, cobalt or cadmium ions.</text>
</comment>